<gene>
    <name evidence="1" type="ORF">H744_2c0409</name>
</gene>
<evidence type="ECO:0000313" key="2">
    <source>
        <dbReference type="Proteomes" id="UP000032303"/>
    </source>
</evidence>
<name>A0A0C5WVL7_9GAMM</name>
<protein>
    <submittedName>
        <fullName evidence="1">Uncharacterized protein</fullName>
    </submittedName>
</protein>
<dbReference type="AlphaFoldDB" id="A0A0C5WVL7"/>
<dbReference type="STRING" id="658445.H744_2c0409"/>
<proteinExistence type="predicted"/>
<dbReference type="EMBL" id="CP005974">
    <property type="protein sequence ID" value="AJR07145.1"/>
    <property type="molecule type" value="Genomic_DNA"/>
</dbReference>
<dbReference type="KEGG" id="pgb:H744_2c0409"/>
<dbReference type="HOGENOM" id="CLU_2718818_0_0_6"/>
<dbReference type="Proteomes" id="UP000032303">
    <property type="component" value="Chromosome 2"/>
</dbReference>
<evidence type="ECO:0000313" key="1">
    <source>
        <dbReference type="EMBL" id="AJR07145.1"/>
    </source>
</evidence>
<organism evidence="1 2">
    <name type="scientific">Photobacterium gaetbulicola Gung47</name>
    <dbReference type="NCBI Taxonomy" id="658445"/>
    <lineage>
        <taxon>Bacteria</taxon>
        <taxon>Pseudomonadati</taxon>
        <taxon>Pseudomonadota</taxon>
        <taxon>Gammaproteobacteria</taxon>
        <taxon>Vibrionales</taxon>
        <taxon>Vibrionaceae</taxon>
        <taxon>Photobacterium</taxon>
    </lineage>
</organism>
<reference evidence="1 2" key="1">
    <citation type="submission" date="2013-05" db="EMBL/GenBank/DDBJ databases">
        <title>Complete genome sequence of the lipase-producing bacterium Photobacterium gaetbulicola Gung47.</title>
        <authorList>
            <person name="Kim Y.-O."/>
        </authorList>
    </citation>
    <scope>NUCLEOTIDE SEQUENCE [LARGE SCALE GENOMIC DNA]</scope>
    <source>
        <strain evidence="1 2">Gung47</strain>
    </source>
</reference>
<dbReference type="PATRIC" id="fig|658445.3.peg.2303"/>
<accession>A0A0C5WVL7</accession>
<keyword evidence="2" id="KW-1185">Reference proteome</keyword>
<sequence length="72" mass="8180">MFAIDSLPCSLVLLTYLDFTLKQSTALSHIMDTPKEYAKARPNIFTNHACRDHAFCRWSYSAFPSCTIMNAC</sequence>